<name>A0AAD9D028_PAPLA</name>
<dbReference type="Gene3D" id="1.25.40.90">
    <property type="match status" value="1"/>
</dbReference>
<dbReference type="CDD" id="cd16988">
    <property type="entry name" value="ANTH_N_YAP180"/>
    <property type="match status" value="1"/>
</dbReference>
<dbReference type="AlphaFoldDB" id="A0AAD9D028"/>
<dbReference type="GO" id="GO:0032050">
    <property type="term" value="F:clathrin heavy chain binding"/>
    <property type="evidence" value="ECO:0007669"/>
    <property type="project" value="TreeGrafter"/>
</dbReference>
<dbReference type="GO" id="GO:0005546">
    <property type="term" value="F:phosphatidylinositol-4,5-bisphosphate binding"/>
    <property type="evidence" value="ECO:0007669"/>
    <property type="project" value="TreeGrafter"/>
</dbReference>
<dbReference type="PANTHER" id="PTHR22951:SF5">
    <property type="entry name" value="PHOSPHATIDYLINOSITOL-BINDING CLATHRIN ASSEMBLY PROTEIN LAP"/>
    <property type="match status" value="1"/>
</dbReference>
<feature type="compositionally biased region" description="Polar residues" evidence="3">
    <location>
        <begin position="788"/>
        <end position="811"/>
    </location>
</feature>
<feature type="compositionally biased region" description="Polar residues" evidence="3">
    <location>
        <begin position="768"/>
        <end position="780"/>
    </location>
</feature>
<proteinExistence type="predicted"/>
<dbReference type="Proteomes" id="UP001182556">
    <property type="component" value="Unassembled WGS sequence"/>
</dbReference>
<evidence type="ECO:0000256" key="2">
    <source>
        <dbReference type="ARBA" id="ARBA00022490"/>
    </source>
</evidence>
<dbReference type="GO" id="GO:0005905">
    <property type="term" value="C:clathrin-coated pit"/>
    <property type="evidence" value="ECO:0007669"/>
    <property type="project" value="TreeGrafter"/>
</dbReference>
<feature type="compositionally biased region" description="Low complexity" evidence="3">
    <location>
        <begin position="528"/>
        <end position="538"/>
    </location>
</feature>
<feature type="compositionally biased region" description="Polar residues" evidence="3">
    <location>
        <begin position="648"/>
        <end position="659"/>
    </location>
</feature>
<dbReference type="GO" id="GO:0005545">
    <property type="term" value="F:1-phosphatidylinositol binding"/>
    <property type="evidence" value="ECO:0007669"/>
    <property type="project" value="InterPro"/>
</dbReference>
<feature type="compositionally biased region" description="Polar residues" evidence="3">
    <location>
        <begin position="499"/>
        <end position="526"/>
    </location>
</feature>
<dbReference type="GO" id="GO:0072583">
    <property type="term" value="P:clathrin-dependent endocytosis"/>
    <property type="evidence" value="ECO:0007669"/>
    <property type="project" value="InterPro"/>
</dbReference>
<dbReference type="Gene3D" id="1.20.58.150">
    <property type="entry name" value="ANTH domain"/>
    <property type="match status" value="1"/>
</dbReference>
<dbReference type="Pfam" id="PF07651">
    <property type="entry name" value="ANTH"/>
    <property type="match status" value="1"/>
</dbReference>
<feature type="domain" description="ENTH" evidence="4">
    <location>
        <begin position="1"/>
        <end position="126"/>
    </location>
</feature>
<sequence length="864" mass="91849">MSNLDKIVKLACKPKNAPPKAKYVDVLVSATYSDDGSLNDIIRSLALRLREPNAVVVFKALITLHQMIRSGSTDNLLDRLSQGDSLRLRNVAGQNWEGYSPPSSMTAYAQYLDVRIKAWRELKHDLVQVQTESNRRSDGLGAGSKARHLRHLPVEKGLLREVKQVQRVLDVLVQCRFFDDDLRDDNTVLAFRMLIKDLLVLFQAGNEGVCNILEHYFEMSKPDATEAFQIYKSFITQTDKVVDYLGIVRKLHNIVNVPVPNLKHAPTGLVKALEEYLNDPNFEENRREYKASLGVVEGKPRAVSPMPAKKEETKAGTSASNNASGSLVSAPAVTTPPASAPPGASQKIQDFFDSIQTSQQPTMFGGPAQPFPQQLQMQMTGPFNPFRQSTMFPQQTGMPFQQPFMQPQQTGFNPQQPNFAQPQPFLQPQFTGQLAFGTGSLSNRQSMFPQQTGASPFGQFGQMGQNGQNVQHGGMQQTGFGQQPNFAQPQPQALQPQATGSNPFRQSMMLNTSNVNPSGALSQPTSPFAPFQPNNQNPSGGQAQIQRPGSTPALSLNTKLPSFGTGNTADAKPLTAQATGSKNPFAPPGGIQPKAEPVSKGPSMNELAWGKQQGMSAQQTGFGGPTSGFNLGSQQSGSGSQPSASPWGATSPSDNKPSGSGNGISDIASSFTFDKSPSTNPTGSSSNDFMSQFGSLSMGNTGTGSTSPFSSLSSNPTGQMSPTKTGPNGGFLQPQTTGYGGSTVKRFQPTSSFGNSLMETLPPIPEPSANNPSQSGSTVASPAGGIGTQNTGFPFSPNNGGAGGLTQSMTGVPNPFRQSMAGGPQQPAFGGMPANAGAFGASSPFAGQNRPPQQNQPFTSNNLM</sequence>
<organism evidence="5 6">
    <name type="scientific">Papiliotrema laurentii</name>
    <name type="common">Cryptococcus laurentii</name>
    <dbReference type="NCBI Taxonomy" id="5418"/>
    <lineage>
        <taxon>Eukaryota</taxon>
        <taxon>Fungi</taxon>
        <taxon>Dikarya</taxon>
        <taxon>Basidiomycota</taxon>
        <taxon>Agaricomycotina</taxon>
        <taxon>Tremellomycetes</taxon>
        <taxon>Tremellales</taxon>
        <taxon>Rhynchogastremaceae</taxon>
        <taxon>Papiliotrema</taxon>
    </lineage>
</organism>
<feature type="compositionally biased region" description="Low complexity" evidence="3">
    <location>
        <begin position="632"/>
        <end position="646"/>
    </location>
</feature>
<dbReference type="InterPro" id="IPR008942">
    <property type="entry name" value="ENTH_VHS"/>
</dbReference>
<dbReference type="EMBL" id="JAODAN010000009">
    <property type="protein sequence ID" value="KAK1922281.1"/>
    <property type="molecule type" value="Genomic_DNA"/>
</dbReference>
<evidence type="ECO:0000313" key="5">
    <source>
        <dbReference type="EMBL" id="KAK1922281.1"/>
    </source>
</evidence>
<feature type="compositionally biased region" description="Polar residues" evidence="3">
    <location>
        <begin position="748"/>
        <end position="758"/>
    </location>
</feature>
<keyword evidence="2" id="KW-0963">Cytoplasm</keyword>
<dbReference type="SMART" id="SM00273">
    <property type="entry name" value="ENTH"/>
    <property type="match status" value="1"/>
</dbReference>
<dbReference type="GO" id="GO:0030136">
    <property type="term" value="C:clathrin-coated vesicle"/>
    <property type="evidence" value="ECO:0007669"/>
    <property type="project" value="InterPro"/>
</dbReference>
<feature type="compositionally biased region" description="Polar residues" evidence="3">
    <location>
        <begin position="539"/>
        <end position="568"/>
    </location>
</feature>
<feature type="region of interest" description="Disordered" evidence="3">
    <location>
        <begin position="300"/>
        <end position="346"/>
    </location>
</feature>
<feature type="compositionally biased region" description="Low complexity" evidence="3">
    <location>
        <begin position="833"/>
        <end position="846"/>
    </location>
</feature>
<evidence type="ECO:0000256" key="3">
    <source>
        <dbReference type="SAM" id="MobiDB-lite"/>
    </source>
</evidence>
<dbReference type="InterPro" id="IPR013809">
    <property type="entry name" value="ENTH"/>
</dbReference>
<evidence type="ECO:0000313" key="6">
    <source>
        <dbReference type="Proteomes" id="UP001182556"/>
    </source>
</evidence>
<dbReference type="FunFam" id="1.25.40.90:FF:000036">
    <property type="entry name" value="Unplaced genomic scaffold supercont1.4, whole genome shotgun sequence"/>
    <property type="match status" value="1"/>
</dbReference>
<feature type="compositionally biased region" description="Polar residues" evidence="3">
    <location>
        <begin position="850"/>
        <end position="864"/>
    </location>
</feature>
<dbReference type="SUPFAM" id="SSF48464">
    <property type="entry name" value="ENTH/VHS domain"/>
    <property type="match status" value="1"/>
</dbReference>
<feature type="compositionally biased region" description="Low complexity" evidence="3">
    <location>
        <begin position="699"/>
        <end position="718"/>
    </location>
</feature>
<accession>A0AAD9D028</accession>
<dbReference type="InterPro" id="IPR011417">
    <property type="entry name" value="ANTH_dom"/>
</dbReference>
<dbReference type="GO" id="GO:0048268">
    <property type="term" value="P:clathrin coat assembly"/>
    <property type="evidence" value="ECO:0007669"/>
    <property type="project" value="InterPro"/>
</dbReference>
<dbReference type="FunFam" id="1.20.58.150:FF:000004">
    <property type="entry name" value="ENTH domain protein"/>
    <property type="match status" value="1"/>
</dbReference>
<dbReference type="GO" id="GO:0000149">
    <property type="term" value="F:SNARE binding"/>
    <property type="evidence" value="ECO:0007669"/>
    <property type="project" value="TreeGrafter"/>
</dbReference>
<dbReference type="PANTHER" id="PTHR22951">
    <property type="entry name" value="CLATHRIN ASSEMBLY PROTEIN"/>
    <property type="match status" value="1"/>
</dbReference>
<feature type="compositionally biased region" description="Low complexity" evidence="3">
    <location>
        <begin position="457"/>
        <end position="498"/>
    </location>
</feature>
<comment type="subcellular location">
    <subcellularLocation>
        <location evidence="1">Cytoplasm</location>
    </subcellularLocation>
</comment>
<dbReference type="InterPro" id="IPR045192">
    <property type="entry name" value="AP180-like"/>
</dbReference>
<evidence type="ECO:0000259" key="4">
    <source>
        <dbReference type="PROSITE" id="PS50942"/>
    </source>
</evidence>
<comment type="caution">
    <text evidence="5">The sequence shown here is derived from an EMBL/GenBank/DDBJ whole genome shotgun (WGS) entry which is preliminary data.</text>
</comment>
<gene>
    <name evidence="5" type="ORF">DB88DRAFT_542271</name>
</gene>
<reference evidence="5" key="1">
    <citation type="submission" date="2023-02" db="EMBL/GenBank/DDBJ databases">
        <title>Identification and recombinant expression of a fungal hydrolase from Papiliotrema laurentii that hydrolyzes apple cutin and clears colloidal polyester polyurethane.</title>
        <authorList>
            <consortium name="DOE Joint Genome Institute"/>
            <person name="Roman V.A."/>
            <person name="Bojanowski C."/>
            <person name="Crable B.R."/>
            <person name="Wagner D.N."/>
            <person name="Hung C.S."/>
            <person name="Nadeau L.J."/>
            <person name="Schratz L."/>
            <person name="Haridas S."/>
            <person name="Pangilinan J."/>
            <person name="Lipzen A."/>
            <person name="Na H."/>
            <person name="Yan M."/>
            <person name="Ng V."/>
            <person name="Grigoriev I.V."/>
            <person name="Spatafora J.W."/>
            <person name="Barlow D."/>
            <person name="Biffinger J."/>
            <person name="Kelley-Loughnane N."/>
            <person name="Varaljay V.A."/>
            <person name="Crookes-Goodson W.J."/>
        </authorList>
    </citation>
    <scope>NUCLEOTIDE SEQUENCE</scope>
    <source>
        <strain evidence="5">5307AH</strain>
    </source>
</reference>
<feature type="compositionally biased region" description="Low complexity" evidence="3">
    <location>
        <begin position="315"/>
        <end position="345"/>
    </location>
</feature>
<keyword evidence="6" id="KW-1185">Reference proteome</keyword>
<evidence type="ECO:0000256" key="1">
    <source>
        <dbReference type="ARBA" id="ARBA00004496"/>
    </source>
</evidence>
<protein>
    <submittedName>
        <fullName evidence="5">ANTH domain-containing protein</fullName>
    </submittedName>
</protein>
<dbReference type="GO" id="GO:0006900">
    <property type="term" value="P:vesicle budding from membrane"/>
    <property type="evidence" value="ECO:0007669"/>
    <property type="project" value="TreeGrafter"/>
</dbReference>
<dbReference type="SUPFAM" id="SSF89009">
    <property type="entry name" value="GAT-like domain"/>
    <property type="match status" value="1"/>
</dbReference>
<feature type="region of interest" description="Disordered" evidence="3">
    <location>
        <begin position="450"/>
        <end position="864"/>
    </location>
</feature>
<feature type="compositionally biased region" description="Low complexity" evidence="3">
    <location>
        <begin position="676"/>
        <end position="687"/>
    </location>
</feature>
<feature type="compositionally biased region" description="Polar residues" evidence="3">
    <location>
        <begin position="688"/>
        <end position="698"/>
    </location>
</feature>
<dbReference type="InterPro" id="IPR014712">
    <property type="entry name" value="ANTH_dom_sf"/>
</dbReference>
<dbReference type="PROSITE" id="PS50942">
    <property type="entry name" value="ENTH"/>
    <property type="match status" value="1"/>
</dbReference>